<evidence type="ECO:0000313" key="3">
    <source>
        <dbReference type="Proteomes" id="UP000447434"/>
    </source>
</evidence>
<dbReference type="Proteomes" id="UP000447434">
    <property type="component" value="Unassembled WGS sequence"/>
</dbReference>
<gene>
    <name evidence="2" type="ORF">Lalb_Chr00c45g0412671</name>
</gene>
<dbReference type="EMBL" id="WOCE01000070">
    <property type="protein sequence ID" value="KAE9584140.1"/>
    <property type="molecule type" value="Genomic_DNA"/>
</dbReference>
<dbReference type="PANTHER" id="PTHR31170:SF23">
    <property type="match status" value="1"/>
</dbReference>
<evidence type="ECO:0000313" key="2">
    <source>
        <dbReference type="EMBL" id="KAE9584140.1"/>
    </source>
</evidence>
<dbReference type="OrthoDB" id="1896044at2759"/>
<comment type="caution">
    <text evidence="2">The sequence shown here is derived from an EMBL/GenBank/DDBJ whole genome shotgun (WGS) entry which is preliminary data.</text>
</comment>
<dbReference type="Pfam" id="PF03140">
    <property type="entry name" value="DUF247"/>
    <property type="match status" value="5"/>
</dbReference>
<reference evidence="3" key="1">
    <citation type="journal article" date="2020" name="Nat. Commun.">
        <title>Genome sequence of the cluster root forming white lupin.</title>
        <authorList>
            <person name="Hufnagel B."/>
            <person name="Marques A."/>
            <person name="Soriano A."/>
            <person name="Marques L."/>
            <person name="Divol F."/>
            <person name="Doumas P."/>
            <person name="Sallet E."/>
            <person name="Mancinotti D."/>
            <person name="Carrere S."/>
            <person name="Marande W."/>
            <person name="Arribat S."/>
            <person name="Keller J."/>
            <person name="Huneau C."/>
            <person name="Blein T."/>
            <person name="Aime D."/>
            <person name="Laguerre M."/>
            <person name="Taylor J."/>
            <person name="Schubert V."/>
            <person name="Nelson M."/>
            <person name="Geu-Flores F."/>
            <person name="Crespi M."/>
            <person name="Gallardo-Guerrero K."/>
            <person name="Delaux P.-M."/>
            <person name="Salse J."/>
            <person name="Berges H."/>
            <person name="Guyot R."/>
            <person name="Gouzy J."/>
            <person name="Peret B."/>
        </authorList>
    </citation>
    <scope>NUCLEOTIDE SEQUENCE [LARGE SCALE GENOMIC DNA]</scope>
    <source>
        <strain evidence="3">cv. Amiga</strain>
    </source>
</reference>
<accession>A0A6A4N0Q1</accession>
<keyword evidence="1" id="KW-0472">Membrane</keyword>
<keyword evidence="3" id="KW-1185">Reference proteome</keyword>
<evidence type="ECO:0000256" key="1">
    <source>
        <dbReference type="SAM" id="Phobius"/>
    </source>
</evidence>
<dbReference type="InterPro" id="IPR004158">
    <property type="entry name" value="DUF247_pln"/>
</dbReference>
<sequence>MKNFQRYNLGPYTHSREESMVHRHSASGLVEAGVRFKQCHYPYESYIADYVSILDFHINTNRDVDSLIQNDVLVNRLGDTDSVTNVYNGLWKNITHLNFSSHYIHLCLYLNAFCSLMNYKDAVNNIKGMLERAESPITGHCCIYRDISIGPFHHHNPRLQNMERHKLIYFNKFLEHGDVNLESLVIHVEEAEPSLRRSYADTLDLTKEELVKIILVDSCLYNRALISGSGNIPSFLVLTYDYFAYCNSCNLDSDNIIIRHFTDFLRMFRLQQSIERWSPNREESLVHLHSVSEVVEARFIFKVNSKTKCLLDLKFSRGCLKSHNSGWSIAQNFCFAILLFSSNVTFLMSLILLTTNKDVDALIQNDVLVNWLGDTDYVTNVYNGLWKNITHLNFSSHYIHLCLDLNVFCSIMNYQDVVNDIKGMLEKAESPIIGDCCIYSVVSIGPFHHHNPRLQNMERVKLIYFNKFLELGEINLESLVSMWKRLNLTFVDLKQIPLIVPRKSLLDLLLIEDQLPFLFLRAFISGSGNIPSFLFLKFDYFANYNSCNLASDNIIIRHFTDLFRMFHLQQPMERRPHSREELVVHRHSASGLVEAGVRFKVNAKTKCLLELKFSRGCLKSHNSGWRMTHNYSFAILLLWSNFTILMSLILLTM</sequence>
<keyword evidence="1" id="KW-1133">Transmembrane helix</keyword>
<proteinExistence type="predicted"/>
<organism evidence="2 3">
    <name type="scientific">Lupinus albus</name>
    <name type="common">White lupine</name>
    <name type="synonym">Lupinus termis</name>
    <dbReference type="NCBI Taxonomy" id="3870"/>
    <lineage>
        <taxon>Eukaryota</taxon>
        <taxon>Viridiplantae</taxon>
        <taxon>Streptophyta</taxon>
        <taxon>Embryophyta</taxon>
        <taxon>Tracheophyta</taxon>
        <taxon>Spermatophyta</taxon>
        <taxon>Magnoliopsida</taxon>
        <taxon>eudicotyledons</taxon>
        <taxon>Gunneridae</taxon>
        <taxon>Pentapetalae</taxon>
        <taxon>rosids</taxon>
        <taxon>fabids</taxon>
        <taxon>Fabales</taxon>
        <taxon>Fabaceae</taxon>
        <taxon>Papilionoideae</taxon>
        <taxon>50 kb inversion clade</taxon>
        <taxon>genistoids sensu lato</taxon>
        <taxon>core genistoids</taxon>
        <taxon>Genisteae</taxon>
        <taxon>Lupinus</taxon>
    </lineage>
</organism>
<dbReference type="AlphaFoldDB" id="A0A6A4N0Q1"/>
<dbReference type="PANTHER" id="PTHR31170">
    <property type="entry name" value="BNAC04G53230D PROTEIN"/>
    <property type="match status" value="1"/>
</dbReference>
<name>A0A6A4N0Q1_LUPAL</name>
<keyword evidence="1" id="KW-0812">Transmembrane</keyword>
<feature type="transmembrane region" description="Helical" evidence="1">
    <location>
        <begin position="631"/>
        <end position="651"/>
    </location>
</feature>
<protein>
    <submittedName>
        <fullName evidence="2">Uncharacterized protein</fullName>
    </submittedName>
</protein>